<gene>
    <name evidence="1" type="ORF">DARMORV10_A04P32430.1</name>
</gene>
<dbReference type="Proteomes" id="UP001295469">
    <property type="component" value="Chromosome A04"/>
</dbReference>
<protein>
    <submittedName>
        <fullName evidence="1">(rape) hypothetical protein</fullName>
    </submittedName>
</protein>
<reference evidence="1" key="1">
    <citation type="submission" date="2021-01" db="EMBL/GenBank/DDBJ databases">
        <authorList>
            <consortium name="Genoscope - CEA"/>
            <person name="William W."/>
        </authorList>
    </citation>
    <scope>NUCLEOTIDE SEQUENCE</scope>
</reference>
<evidence type="ECO:0000313" key="1">
    <source>
        <dbReference type="EMBL" id="CAF2300432.1"/>
    </source>
</evidence>
<organism evidence="1">
    <name type="scientific">Brassica napus</name>
    <name type="common">Rape</name>
    <dbReference type="NCBI Taxonomy" id="3708"/>
    <lineage>
        <taxon>Eukaryota</taxon>
        <taxon>Viridiplantae</taxon>
        <taxon>Streptophyta</taxon>
        <taxon>Embryophyta</taxon>
        <taxon>Tracheophyta</taxon>
        <taxon>Spermatophyta</taxon>
        <taxon>Magnoliopsida</taxon>
        <taxon>eudicotyledons</taxon>
        <taxon>Gunneridae</taxon>
        <taxon>Pentapetalae</taxon>
        <taxon>rosids</taxon>
        <taxon>malvids</taxon>
        <taxon>Brassicales</taxon>
        <taxon>Brassicaceae</taxon>
        <taxon>Brassiceae</taxon>
        <taxon>Brassica</taxon>
    </lineage>
</organism>
<dbReference type="EMBL" id="HG994358">
    <property type="protein sequence ID" value="CAF2300432.1"/>
    <property type="molecule type" value="Genomic_DNA"/>
</dbReference>
<proteinExistence type="predicted"/>
<dbReference type="AlphaFoldDB" id="A0A817AR08"/>
<name>A0A817AR08_BRANA</name>
<accession>A0A817AR08</accession>
<sequence>MSSRMSLSHRCDHISTAPERCRVRVFLLASVTSSLLAAVTSPSFDCGCTGSSMMNQVVGFSQFDRFKLTEAVFYSLVDYI</sequence>